<name>A0A2P4XP97_9STRA</name>
<sequence>MMMLRRSTAALARNAAPATRAFSAAANASGEAKFEFSTPFELHRLDQGPAEFAVTNRKEMLEYYELMYTLRRMAMINETEYKARKISGFCHW</sequence>
<accession>A0A2P4XP97</accession>
<dbReference type="Gene3D" id="3.40.50.970">
    <property type="match status" value="1"/>
</dbReference>
<organism evidence="1 2">
    <name type="scientific">Phytophthora palmivora</name>
    <dbReference type="NCBI Taxonomy" id="4796"/>
    <lineage>
        <taxon>Eukaryota</taxon>
        <taxon>Sar</taxon>
        <taxon>Stramenopiles</taxon>
        <taxon>Oomycota</taxon>
        <taxon>Peronosporomycetes</taxon>
        <taxon>Peronosporales</taxon>
        <taxon>Peronosporaceae</taxon>
        <taxon>Phytophthora</taxon>
    </lineage>
</organism>
<gene>
    <name evidence="1" type="ORF">PHPALM_16637</name>
</gene>
<keyword evidence="2" id="KW-1185">Reference proteome</keyword>
<dbReference type="OrthoDB" id="10256198at2759"/>
<keyword evidence="1" id="KW-0670">Pyruvate</keyword>
<reference evidence="1 2" key="1">
    <citation type="journal article" date="2017" name="Genome Biol. Evol.">
        <title>Phytophthora megakarya and P. palmivora, closely related causal agents of cacao black pod rot, underwent increases in genome sizes and gene numbers by different mechanisms.</title>
        <authorList>
            <person name="Ali S.S."/>
            <person name="Shao J."/>
            <person name="Lary D.J."/>
            <person name="Kronmiller B."/>
            <person name="Shen D."/>
            <person name="Strem M.D."/>
            <person name="Amoako-Attah I."/>
            <person name="Akrofi A.Y."/>
            <person name="Begoude B.A."/>
            <person name="Ten Hoopen G.M."/>
            <person name="Coulibaly K."/>
            <person name="Kebe B.I."/>
            <person name="Melnick R.L."/>
            <person name="Guiltinan M.J."/>
            <person name="Tyler B.M."/>
            <person name="Meinhardt L.W."/>
            <person name="Bailey B.A."/>
        </authorList>
    </citation>
    <scope>NUCLEOTIDE SEQUENCE [LARGE SCALE GENOMIC DNA]</scope>
    <source>
        <strain evidence="2">sbr112.9</strain>
    </source>
</reference>
<dbReference type="EMBL" id="NCKW01009247">
    <property type="protein sequence ID" value="POM67381.1"/>
    <property type="molecule type" value="Genomic_DNA"/>
</dbReference>
<dbReference type="AlphaFoldDB" id="A0A2P4XP97"/>
<protein>
    <submittedName>
        <fullName evidence="1">Pyruvate dehydrogenase E1 alpha subunit</fullName>
    </submittedName>
</protein>
<dbReference type="Proteomes" id="UP000237271">
    <property type="component" value="Unassembled WGS sequence"/>
</dbReference>
<proteinExistence type="predicted"/>
<evidence type="ECO:0000313" key="2">
    <source>
        <dbReference type="Proteomes" id="UP000237271"/>
    </source>
</evidence>
<evidence type="ECO:0000313" key="1">
    <source>
        <dbReference type="EMBL" id="POM67381.1"/>
    </source>
</evidence>
<comment type="caution">
    <text evidence="1">The sequence shown here is derived from an EMBL/GenBank/DDBJ whole genome shotgun (WGS) entry which is preliminary data.</text>
</comment>